<dbReference type="AlphaFoldDB" id="A0A0M3IWL5"/>
<proteinExistence type="predicted"/>
<name>A0A0M3IWL5_ASCLU</name>
<dbReference type="InterPro" id="IPR044913">
    <property type="entry name" value="P_trefoil_dom_sf"/>
</dbReference>
<dbReference type="PROSITE" id="PS51448">
    <property type="entry name" value="P_TREFOIL_2"/>
    <property type="match status" value="1"/>
</dbReference>
<keyword evidence="4" id="KW-1185">Reference proteome</keyword>
<dbReference type="Pfam" id="PF00088">
    <property type="entry name" value="Trefoil"/>
    <property type="match status" value="1"/>
</dbReference>
<organism evidence="4 5">
    <name type="scientific">Ascaris lumbricoides</name>
    <name type="common">Giant roundworm</name>
    <dbReference type="NCBI Taxonomy" id="6252"/>
    <lineage>
        <taxon>Eukaryota</taxon>
        <taxon>Metazoa</taxon>
        <taxon>Ecdysozoa</taxon>
        <taxon>Nematoda</taxon>
        <taxon>Chromadorea</taxon>
        <taxon>Rhabditida</taxon>
        <taxon>Spirurina</taxon>
        <taxon>Ascaridomorpha</taxon>
        <taxon>Ascaridoidea</taxon>
        <taxon>Ascarididae</taxon>
        <taxon>Ascaris</taxon>
    </lineage>
</organism>
<dbReference type="CDD" id="cd00111">
    <property type="entry name" value="Trefoil"/>
    <property type="match status" value="1"/>
</dbReference>
<protein>
    <submittedName>
        <fullName evidence="5">P-type domain-containing protein</fullName>
    </submittedName>
</protein>
<dbReference type="Gene3D" id="4.10.110.10">
    <property type="entry name" value="Spasmolytic Protein, domain 1"/>
    <property type="match status" value="1"/>
</dbReference>
<sequence>MHSFLRLTKFLSSNHLIDFFGRLNGIHLSPDPATRLFYLKRSGSFLRDINSRTSETIPENARVDCMPAPYPNRTKEECERRGCLWDLPSQVYQSCPMCFFPRKSGYISTSSIGNTIKLEKYDDVENPFGTNISPIFFTWNTIANTTLNIRIGPSQRLAIND</sequence>
<accession>A0A0M3IWL5</accession>
<evidence type="ECO:0000259" key="3">
    <source>
        <dbReference type="PROSITE" id="PS51448"/>
    </source>
</evidence>
<dbReference type="Proteomes" id="UP000036681">
    <property type="component" value="Unplaced"/>
</dbReference>
<dbReference type="InterPro" id="IPR000519">
    <property type="entry name" value="P_trefoil_dom"/>
</dbReference>
<dbReference type="SUPFAM" id="SSF57492">
    <property type="entry name" value="Trefoil"/>
    <property type="match status" value="1"/>
</dbReference>
<keyword evidence="1" id="KW-1015">Disulfide bond</keyword>
<evidence type="ECO:0000256" key="1">
    <source>
        <dbReference type="ARBA" id="ARBA00023157"/>
    </source>
</evidence>
<dbReference type="SMART" id="SM00018">
    <property type="entry name" value="PD"/>
    <property type="match status" value="1"/>
</dbReference>
<evidence type="ECO:0000313" key="4">
    <source>
        <dbReference type="Proteomes" id="UP000036681"/>
    </source>
</evidence>
<evidence type="ECO:0000313" key="5">
    <source>
        <dbReference type="WBParaSite" id="ALUE_0002314301-mRNA-1"/>
    </source>
</evidence>
<feature type="domain" description="P-type" evidence="3">
    <location>
        <begin position="51"/>
        <end position="102"/>
    </location>
</feature>
<evidence type="ECO:0000256" key="2">
    <source>
        <dbReference type="PROSITE-ProRule" id="PRU00779"/>
    </source>
</evidence>
<dbReference type="WBParaSite" id="ALUE_0002314301-mRNA-1">
    <property type="protein sequence ID" value="ALUE_0002314301-mRNA-1"/>
    <property type="gene ID" value="ALUE_0002314301"/>
</dbReference>
<reference evidence="5" key="1">
    <citation type="submission" date="2017-02" db="UniProtKB">
        <authorList>
            <consortium name="WormBaseParasite"/>
        </authorList>
    </citation>
    <scope>IDENTIFICATION</scope>
</reference>
<comment type="caution">
    <text evidence="2">Lacks conserved residue(s) required for the propagation of feature annotation.</text>
</comment>